<evidence type="ECO:0000313" key="3">
    <source>
        <dbReference type="EMBL" id="KAK8761905.1"/>
    </source>
</evidence>
<evidence type="ECO:0000256" key="1">
    <source>
        <dbReference type="SAM" id="MobiDB-lite"/>
    </source>
</evidence>
<evidence type="ECO:0000313" key="4">
    <source>
        <dbReference type="Proteomes" id="UP001321473"/>
    </source>
</evidence>
<organism evidence="3 4">
    <name type="scientific">Amblyomma americanum</name>
    <name type="common">Lone star tick</name>
    <dbReference type="NCBI Taxonomy" id="6943"/>
    <lineage>
        <taxon>Eukaryota</taxon>
        <taxon>Metazoa</taxon>
        <taxon>Ecdysozoa</taxon>
        <taxon>Arthropoda</taxon>
        <taxon>Chelicerata</taxon>
        <taxon>Arachnida</taxon>
        <taxon>Acari</taxon>
        <taxon>Parasitiformes</taxon>
        <taxon>Ixodida</taxon>
        <taxon>Ixodoidea</taxon>
        <taxon>Ixodidae</taxon>
        <taxon>Amblyomminae</taxon>
        <taxon>Amblyomma</taxon>
    </lineage>
</organism>
<dbReference type="PANTHER" id="PTHR48075">
    <property type="entry name" value="3-HYDROXYACYL-COA DEHYDROGENASE FAMILY PROTEIN"/>
    <property type="match status" value="1"/>
</dbReference>
<gene>
    <name evidence="3" type="ORF">V5799_026831</name>
</gene>
<dbReference type="GO" id="GO:0006631">
    <property type="term" value="P:fatty acid metabolic process"/>
    <property type="evidence" value="ECO:0007669"/>
    <property type="project" value="InterPro"/>
</dbReference>
<keyword evidence="4" id="KW-1185">Reference proteome</keyword>
<accession>A0AAQ4DHG5</accession>
<dbReference type="AlphaFoldDB" id="A0AAQ4DHG5"/>
<dbReference type="Pfam" id="PF02737">
    <property type="entry name" value="3HCDH_N"/>
    <property type="match status" value="1"/>
</dbReference>
<evidence type="ECO:0000259" key="2">
    <source>
        <dbReference type="Pfam" id="PF02737"/>
    </source>
</evidence>
<dbReference type="Proteomes" id="UP001321473">
    <property type="component" value="Unassembled WGS sequence"/>
</dbReference>
<dbReference type="GO" id="GO:0070403">
    <property type="term" value="F:NAD+ binding"/>
    <property type="evidence" value="ECO:0007669"/>
    <property type="project" value="InterPro"/>
</dbReference>
<sequence length="346" mass="38044">MDLAFHRCGDSMVRVAVIGCGGLGVNVAGELAAQGHEVRVHDALPEALDRVAPRLAEDRKALRECGLLRQPGFLGSVFCLSRLEEALREAELVLECITEDLAAKVSLMEVASQSCRPTAILASSSMRLPMDSVFERAAGKERCLGMRFLFPVYAIPEVEIQLCRGTSMATLSWVRGFLERMGKTAFLRAGPEPLVLSEREREARRSALALLGRTAMARQPPPFSPPDLASPDTLCSALTAEVLEAGGTGGRDKDCVVCMDEERNCALHGALLRCVRHVLALVFCWNAGRSLLQERVLTSADQANRRTKKNAPRPSWLTQDDSMNRTHRGDCRVPLPRQWTLRARTL</sequence>
<name>A0AAQ4DHG5_AMBAM</name>
<feature type="compositionally biased region" description="Basic and acidic residues" evidence="1">
    <location>
        <begin position="322"/>
        <end position="331"/>
    </location>
</feature>
<dbReference type="Gene3D" id="3.40.50.720">
    <property type="entry name" value="NAD(P)-binding Rossmann-like Domain"/>
    <property type="match status" value="1"/>
</dbReference>
<dbReference type="SUPFAM" id="SSF51735">
    <property type="entry name" value="NAD(P)-binding Rossmann-fold domains"/>
    <property type="match status" value="1"/>
</dbReference>
<dbReference type="GO" id="GO:0016491">
    <property type="term" value="F:oxidoreductase activity"/>
    <property type="evidence" value="ECO:0007669"/>
    <property type="project" value="TreeGrafter"/>
</dbReference>
<dbReference type="InterPro" id="IPR006176">
    <property type="entry name" value="3-OHacyl-CoA_DH_NAD-bd"/>
</dbReference>
<dbReference type="InterPro" id="IPR036291">
    <property type="entry name" value="NAD(P)-bd_dom_sf"/>
</dbReference>
<proteinExistence type="predicted"/>
<feature type="region of interest" description="Disordered" evidence="1">
    <location>
        <begin position="302"/>
        <end position="331"/>
    </location>
</feature>
<dbReference type="EMBL" id="JARKHS020030677">
    <property type="protein sequence ID" value="KAK8761905.1"/>
    <property type="molecule type" value="Genomic_DNA"/>
</dbReference>
<dbReference type="PANTHER" id="PTHR48075:SF5">
    <property type="entry name" value="3-HYDROXYBUTYRYL-COA DEHYDROGENASE"/>
    <property type="match status" value="1"/>
</dbReference>
<feature type="domain" description="3-hydroxyacyl-CoA dehydrogenase NAD binding" evidence="2">
    <location>
        <begin position="15"/>
        <end position="185"/>
    </location>
</feature>
<protein>
    <recommendedName>
        <fullName evidence="2">3-hydroxyacyl-CoA dehydrogenase NAD binding domain-containing protein</fullName>
    </recommendedName>
</protein>
<comment type="caution">
    <text evidence="3">The sequence shown here is derived from an EMBL/GenBank/DDBJ whole genome shotgun (WGS) entry which is preliminary data.</text>
</comment>
<reference evidence="3 4" key="1">
    <citation type="journal article" date="2023" name="Arcadia Sci">
        <title>De novo assembly of a long-read Amblyomma americanum tick genome.</title>
        <authorList>
            <person name="Chou S."/>
            <person name="Poskanzer K.E."/>
            <person name="Rollins M."/>
            <person name="Thuy-Boun P.S."/>
        </authorList>
    </citation>
    <scope>NUCLEOTIDE SEQUENCE [LARGE SCALE GENOMIC DNA]</scope>
    <source>
        <strain evidence="3">F_SG_1</strain>
        <tissue evidence="3">Salivary glands</tissue>
    </source>
</reference>